<feature type="transmembrane region" description="Helical" evidence="1">
    <location>
        <begin position="102"/>
        <end position="119"/>
    </location>
</feature>
<feature type="transmembrane region" description="Helical" evidence="1">
    <location>
        <begin position="332"/>
        <end position="352"/>
    </location>
</feature>
<feature type="transmembrane region" description="Helical" evidence="1">
    <location>
        <begin position="364"/>
        <end position="384"/>
    </location>
</feature>
<feature type="transmembrane region" description="Helical" evidence="1">
    <location>
        <begin position="308"/>
        <end position="326"/>
    </location>
</feature>
<name>A0ABW5BDH4_9BACT</name>
<keyword evidence="1" id="KW-0812">Transmembrane</keyword>
<evidence type="ECO:0000313" key="3">
    <source>
        <dbReference type="Proteomes" id="UP001597414"/>
    </source>
</evidence>
<dbReference type="EMBL" id="JBHUIV010000025">
    <property type="protein sequence ID" value="MFD2203189.1"/>
    <property type="molecule type" value="Genomic_DNA"/>
</dbReference>
<dbReference type="RefSeq" id="WP_380805232.1">
    <property type="nucleotide sequence ID" value="NZ_JBHUIV010000025.1"/>
</dbReference>
<feature type="transmembrane region" description="Helical" evidence="1">
    <location>
        <begin position="171"/>
        <end position="198"/>
    </location>
</feature>
<organism evidence="2 3">
    <name type="scientific">Shivajiella indica</name>
    <dbReference type="NCBI Taxonomy" id="872115"/>
    <lineage>
        <taxon>Bacteria</taxon>
        <taxon>Pseudomonadati</taxon>
        <taxon>Bacteroidota</taxon>
        <taxon>Cytophagia</taxon>
        <taxon>Cytophagales</taxon>
        <taxon>Cyclobacteriaceae</taxon>
        <taxon>Shivajiella</taxon>
    </lineage>
</organism>
<evidence type="ECO:0008006" key="4">
    <source>
        <dbReference type="Google" id="ProtNLM"/>
    </source>
</evidence>
<keyword evidence="1" id="KW-0472">Membrane</keyword>
<keyword evidence="3" id="KW-1185">Reference proteome</keyword>
<protein>
    <recommendedName>
        <fullName evidence="4">Glycosyltransferase RgtA/B/C/D-like domain-containing protein</fullName>
    </recommendedName>
</protein>
<dbReference type="Proteomes" id="UP001597414">
    <property type="component" value="Unassembled WGS sequence"/>
</dbReference>
<proteinExistence type="predicted"/>
<feature type="transmembrane region" description="Helical" evidence="1">
    <location>
        <begin position="252"/>
        <end position="272"/>
    </location>
</feature>
<keyword evidence="1" id="KW-1133">Transmembrane helix</keyword>
<sequence length="391" mass="45430">MGNNNVKFDKEFWLLLILFLSLLLSIILRVNAEATNYQSPDSFFYLKVAENILKGKGFAGPTSFPFNQESVESYFAIWPAGYPCLIALFGLVIPNLLWASKAVNLFFLGASFVLLYIQYKQSAIWASFAYFSYGLTEVYSYTWSEGPFLFFVLLLFYGLNQEQEKKQLFHVGLSLTCLFLLRYAGIIFWLFILGYMIYQYTRKEYVDARRLLVSLMISGLFIVGYLAINYIKTGFMTGAERVYIGLESWTDFTYYLFRGLLNVFAFARNLWFVGNKDSFAIGLLLLQILVIIFVYRGVKFNLDLGQRLMVFSAGFYFVMIIILRSISPFDSFNYRILSPVSLILFIVFFQSILKNIEGKKYQKLALYSFVFISFLINLPVYFLLEEIKILR</sequence>
<feature type="transmembrane region" description="Helical" evidence="1">
    <location>
        <begin position="75"/>
        <end position="97"/>
    </location>
</feature>
<reference evidence="3" key="1">
    <citation type="journal article" date="2019" name="Int. J. Syst. Evol. Microbiol.">
        <title>The Global Catalogue of Microorganisms (GCM) 10K type strain sequencing project: providing services to taxonomists for standard genome sequencing and annotation.</title>
        <authorList>
            <consortium name="The Broad Institute Genomics Platform"/>
            <consortium name="The Broad Institute Genome Sequencing Center for Infectious Disease"/>
            <person name="Wu L."/>
            <person name="Ma J."/>
        </authorList>
    </citation>
    <scope>NUCLEOTIDE SEQUENCE [LARGE SCALE GENOMIC DNA]</scope>
    <source>
        <strain evidence="3">KCTC 19812</strain>
    </source>
</reference>
<comment type="caution">
    <text evidence="2">The sequence shown here is derived from an EMBL/GenBank/DDBJ whole genome shotgun (WGS) entry which is preliminary data.</text>
</comment>
<gene>
    <name evidence="2" type="ORF">ACFSKV_16550</name>
</gene>
<evidence type="ECO:0000256" key="1">
    <source>
        <dbReference type="SAM" id="Phobius"/>
    </source>
</evidence>
<feature type="transmembrane region" description="Helical" evidence="1">
    <location>
        <begin position="210"/>
        <end position="231"/>
    </location>
</feature>
<feature type="transmembrane region" description="Helical" evidence="1">
    <location>
        <begin position="278"/>
        <end position="296"/>
    </location>
</feature>
<accession>A0ABW5BDH4</accession>
<feature type="transmembrane region" description="Helical" evidence="1">
    <location>
        <begin position="139"/>
        <end position="159"/>
    </location>
</feature>
<evidence type="ECO:0000313" key="2">
    <source>
        <dbReference type="EMBL" id="MFD2203189.1"/>
    </source>
</evidence>